<reference evidence="1 2" key="1">
    <citation type="submission" date="2017-08" db="EMBL/GenBank/DDBJ databases">
        <title>Infants hospitalized years apart are colonized by the same room-sourced microbial strains.</title>
        <authorList>
            <person name="Brooks B."/>
            <person name="Olm M.R."/>
            <person name="Firek B.A."/>
            <person name="Baker R."/>
            <person name="Thomas B.C."/>
            <person name="Morowitz M.J."/>
            <person name="Banfield J.F."/>
        </authorList>
    </citation>
    <scope>NUCLEOTIDE SEQUENCE [LARGE SCALE GENOMIC DNA]</scope>
    <source>
        <strain evidence="1">S2_005_002_R2_29</strain>
    </source>
</reference>
<organism evidence="1 2">
    <name type="scientific">Micavibrio aeruginosavorus</name>
    <dbReference type="NCBI Taxonomy" id="349221"/>
    <lineage>
        <taxon>Bacteria</taxon>
        <taxon>Pseudomonadati</taxon>
        <taxon>Bdellovibrionota</taxon>
        <taxon>Bdellovibrionia</taxon>
        <taxon>Bdellovibrionales</taxon>
        <taxon>Pseudobdellovibrionaceae</taxon>
        <taxon>Micavibrio</taxon>
    </lineage>
</organism>
<protein>
    <submittedName>
        <fullName evidence="1">Uncharacterized protein</fullName>
    </submittedName>
</protein>
<sequence>MSENVVPLSHFRQAAEYDEDSQLGRIIDTLKIPNTNIGTLWAVHAAFQLSKPETDIPTSTAQKRNKTAANTVLDAIKDSFTLYQTHKQDFLSHQNDIDYQALELALILQPHMDTIKKNLYVRKPGLPPKFEIDDRSLQTAVAYWDDVLQICCETNFSLRGHPRESLMIAHIWSHQILKDVQRELREDGAHSLEDLRKLSLDLIEPIIALADEGTTLGATLVEKAYKTQDIIEQKRDRLCPPTRHKPDLKPVSP</sequence>
<proteinExistence type="predicted"/>
<comment type="caution">
    <text evidence="1">The sequence shown here is derived from an EMBL/GenBank/DDBJ whole genome shotgun (WGS) entry which is preliminary data.</text>
</comment>
<evidence type="ECO:0000313" key="2">
    <source>
        <dbReference type="Proteomes" id="UP000249417"/>
    </source>
</evidence>
<evidence type="ECO:0000313" key="1">
    <source>
        <dbReference type="EMBL" id="PZQ45745.1"/>
    </source>
</evidence>
<gene>
    <name evidence="1" type="ORF">DI551_06615</name>
</gene>
<dbReference type="AlphaFoldDB" id="A0A2W5N4S0"/>
<name>A0A2W5N4S0_9BACT</name>
<accession>A0A2W5N4S0</accession>
<dbReference type="Proteomes" id="UP000249417">
    <property type="component" value="Unassembled WGS sequence"/>
</dbReference>
<dbReference type="EMBL" id="QFQB01000040">
    <property type="protein sequence ID" value="PZQ45745.1"/>
    <property type="molecule type" value="Genomic_DNA"/>
</dbReference>